<dbReference type="RefSeq" id="WP_114288575.1">
    <property type="nucleotide sequence ID" value="NZ_CP081461.1"/>
</dbReference>
<organism evidence="11 12">
    <name type="scientific">Vagococcus fluvialis</name>
    <dbReference type="NCBI Taxonomy" id="2738"/>
    <lineage>
        <taxon>Bacteria</taxon>
        <taxon>Bacillati</taxon>
        <taxon>Bacillota</taxon>
        <taxon>Bacilli</taxon>
        <taxon>Lactobacillales</taxon>
        <taxon>Enterococcaceae</taxon>
        <taxon>Vagococcus</taxon>
    </lineage>
</organism>
<keyword evidence="5" id="KW-0235">DNA replication</keyword>
<keyword evidence="3" id="KW-0808">Transferase</keyword>
<evidence type="ECO:0000256" key="7">
    <source>
        <dbReference type="ARBA" id="ARBA00034754"/>
    </source>
</evidence>
<dbReference type="AlphaFoldDB" id="A0A369B5P4"/>
<evidence type="ECO:0000256" key="3">
    <source>
        <dbReference type="ARBA" id="ARBA00022679"/>
    </source>
</evidence>
<evidence type="ECO:0000259" key="10">
    <source>
        <dbReference type="Pfam" id="PF21694"/>
    </source>
</evidence>
<dbReference type="Gene3D" id="1.20.272.10">
    <property type="match status" value="1"/>
</dbReference>
<keyword evidence="4" id="KW-0548">Nucleotidyltransferase</keyword>
<keyword evidence="12" id="KW-1185">Reference proteome</keyword>
<dbReference type="GO" id="GO:0009360">
    <property type="term" value="C:DNA polymerase III complex"/>
    <property type="evidence" value="ECO:0007669"/>
    <property type="project" value="InterPro"/>
</dbReference>
<dbReference type="InterPro" id="IPR027417">
    <property type="entry name" value="P-loop_NTPase"/>
</dbReference>
<dbReference type="Pfam" id="PF21694">
    <property type="entry name" value="DNA_pol3_delta_C"/>
    <property type="match status" value="1"/>
</dbReference>
<feature type="domain" description="DNA polymerase III delta N-terminal" evidence="9">
    <location>
        <begin position="19"/>
        <end position="144"/>
    </location>
</feature>
<dbReference type="Pfam" id="PF06144">
    <property type="entry name" value="DNA_pol3_delta"/>
    <property type="match status" value="1"/>
</dbReference>
<dbReference type="InterPro" id="IPR008921">
    <property type="entry name" value="DNA_pol3_clamp-load_cplx_C"/>
</dbReference>
<dbReference type="Gene3D" id="1.10.8.60">
    <property type="match status" value="1"/>
</dbReference>
<dbReference type="EMBL" id="NGJX01000002">
    <property type="protein sequence ID" value="RSU04187.1"/>
    <property type="molecule type" value="Genomic_DNA"/>
</dbReference>
<comment type="caution">
    <text evidence="11">The sequence shown here is derived from an EMBL/GenBank/DDBJ whole genome shotgun (WGS) entry which is preliminary data.</text>
</comment>
<accession>A0A369B5P4</accession>
<evidence type="ECO:0000256" key="5">
    <source>
        <dbReference type="ARBA" id="ARBA00022705"/>
    </source>
</evidence>
<evidence type="ECO:0000313" key="11">
    <source>
        <dbReference type="EMBL" id="RSU04187.1"/>
    </source>
</evidence>
<evidence type="ECO:0000313" key="12">
    <source>
        <dbReference type="Proteomes" id="UP000288197"/>
    </source>
</evidence>
<dbReference type="EC" id="2.7.7.7" evidence="1"/>
<dbReference type="PANTHER" id="PTHR34388">
    <property type="entry name" value="DNA POLYMERASE III SUBUNIT DELTA"/>
    <property type="match status" value="1"/>
</dbReference>
<dbReference type="GeneID" id="63145264"/>
<gene>
    <name evidence="11" type="ORF">CBF32_02085</name>
</gene>
<dbReference type="SUPFAM" id="SSF52540">
    <property type="entry name" value="P-loop containing nucleoside triphosphate hydrolases"/>
    <property type="match status" value="1"/>
</dbReference>
<dbReference type="GO" id="GO:0006261">
    <property type="term" value="P:DNA-templated DNA replication"/>
    <property type="evidence" value="ECO:0007669"/>
    <property type="project" value="TreeGrafter"/>
</dbReference>
<comment type="catalytic activity">
    <reaction evidence="8">
        <text>DNA(n) + a 2'-deoxyribonucleoside 5'-triphosphate = DNA(n+1) + diphosphate</text>
        <dbReference type="Rhea" id="RHEA:22508"/>
        <dbReference type="Rhea" id="RHEA-COMP:17339"/>
        <dbReference type="Rhea" id="RHEA-COMP:17340"/>
        <dbReference type="ChEBI" id="CHEBI:33019"/>
        <dbReference type="ChEBI" id="CHEBI:61560"/>
        <dbReference type="ChEBI" id="CHEBI:173112"/>
        <dbReference type="EC" id="2.7.7.7"/>
    </reaction>
</comment>
<dbReference type="PANTHER" id="PTHR34388:SF1">
    <property type="entry name" value="DNA POLYMERASE III SUBUNIT DELTA"/>
    <property type="match status" value="1"/>
</dbReference>
<dbReference type="InterPro" id="IPR048466">
    <property type="entry name" value="DNA_pol3_delta-like_C"/>
</dbReference>
<keyword evidence="6" id="KW-0239">DNA-directed DNA polymerase</keyword>
<dbReference type="Proteomes" id="UP000288197">
    <property type="component" value="Unassembled WGS sequence"/>
</dbReference>
<evidence type="ECO:0000256" key="1">
    <source>
        <dbReference type="ARBA" id="ARBA00012417"/>
    </source>
</evidence>
<sequence>MTLQRVLTSIRKKEYQPVYTLMGTENYLIETFKNTLKTSASLEDVDDLNIISFDMAETELGLAVQEAETIPFFGDYKLIFIDNPYFLTAEKKKNELVHDTKILEEYLKNPLETSILIFTTNVEKLDERKKIVKLLKKESQLVDVNQMTEKELIPYVSHYIESEGYHIEKNAFKQLTYLTDMNLSRVMNELNKLFLYKSDTKEITLKDVDLLIPKSLEHNIFALSQYVLDNKRDEAIELYQDLLISGEETIKIISILIGQVRLLLQVKLLVDMNYQQSNMTDTLKIHPYRIKLAVQQSRAFEKRLLGEMFSELVDLDHKIKTGQVDKELGFELFLLKSR</sequence>
<dbReference type="InterPro" id="IPR010372">
    <property type="entry name" value="DNA_pol3_delta_N"/>
</dbReference>
<evidence type="ECO:0000256" key="4">
    <source>
        <dbReference type="ARBA" id="ARBA00022695"/>
    </source>
</evidence>
<evidence type="ECO:0000256" key="2">
    <source>
        <dbReference type="ARBA" id="ARBA00017703"/>
    </source>
</evidence>
<evidence type="ECO:0000256" key="8">
    <source>
        <dbReference type="ARBA" id="ARBA00049244"/>
    </source>
</evidence>
<evidence type="ECO:0000259" key="9">
    <source>
        <dbReference type="Pfam" id="PF06144"/>
    </source>
</evidence>
<dbReference type="OrthoDB" id="9775929at2"/>
<dbReference type="SUPFAM" id="SSF48019">
    <property type="entry name" value="post-AAA+ oligomerization domain-like"/>
    <property type="match status" value="1"/>
</dbReference>
<proteinExistence type="inferred from homology"/>
<dbReference type="Gene3D" id="3.40.50.300">
    <property type="entry name" value="P-loop containing nucleotide triphosphate hydrolases"/>
    <property type="match status" value="1"/>
</dbReference>
<protein>
    <recommendedName>
        <fullName evidence="2">DNA polymerase III subunit delta</fullName>
        <ecNumber evidence="1">2.7.7.7</ecNumber>
    </recommendedName>
</protein>
<dbReference type="InterPro" id="IPR005790">
    <property type="entry name" value="DNA_polIII_delta"/>
</dbReference>
<name>A0A369B5P4_9ENTE</name>
<feature type="domain" description="DNA polymerase III delta subunit-like C-terminal" evidence="10">
    <location>
        <begin position="217"/>
        <end position="336"/>
    </location>
</feature>
<comment type="similarity">
    <text evidence="7">Belongs to the DNA polymerase HolA subunit family.</text>
</comment>
<dbReference type="GO" id="GO:0003677">
    <property type="term" value="F:DNA binding"/>
    <property type="evidence" value="ECO:0007669"/>
    <property type="project" value="InterPro"/>
</dbReference>
<dbReference type="NCBIfam" id="TIGR01128">
    <property type="entry name" value="holA"/>
    <property type="match status" value="1"/>
</dbReference>
<reference evidence="11 12" key="1">
    <citation type="submission" date="2017-05" db="EMBL/GenBank/DDBJ databases">
        <title>Vagococcus spp. assemblies.</title>
        <authorList>
            <person name="Gulvik C.A."/>
        </authorList>
    </citation>
    <scope>NUCLEOTIDE SEQUENCE [LARGE SCALE GENOMIC DNA]</scope>
    <source>
        <strain evidence="11 12">NCFB 2497</strain>
    </source>
</reference>
<evidence type="ECO:0000256" key="6">
    <source>
        <dbReference type="ARBA" id="ARBA00022932"/>
    </source>
</evidence>
<dbReference type="GO" id="GO:0003887">
    <property type="term" value="F:DNA-directed DNA polymerase activity"/>
    <property type="evidence" value="ECO:0007669"/>
    <property type="project" value="UniProtKB-KW"/>
</dbReference>